<proteinExistence type="predicted"/>
<reference evidence="2" key="1">
    <citation type="journal article" date="2022" name="Mol. Ecol. Resour.">
        <title>The genomes of chicory, endive, great burdock and yacon provide insights into Asteraceae palaeo-polyploidization history and plant inulin production.</title>
        <authorList>
            <person name="Fan W."/>
            <person name="Wang S."/>
            <person name="Wang H."/>
            <person name="Wang A."/>
            <person name="Jiang F."/>
            <person name="Liu H."/>
            <person name="Zhao H."/>
            <person name="Xu D."/>
            <person name="Zhang Y."/>
        </authorList>
    </citation>
    <scope>NUCLEOTIDE SEQUENCE [LARGE SCALE GENOMIC DNA]</scope>
    <source>
        <strain evidence="2">cv. Yunnan</strain>
    </source>
</reference>
<dbReference type="Proteomes" id="UP001056120">
    <property type="component" value="Linkage Group LG12"/>
</dbReference>
<keyword evidence="2" id="KW-1185">Reference proteome</keyword>
<reference evidence="1 2" key="2">
    <citation type="journal article" date="2022" name="Mol. Ecol. Resour.">
        <title>The genomes of chicory, endive, great burdock and yacon provide insights into Asteraceae paleo-polyploidization history and plant inulin production.</title>
        <authorList>
            <person name="Fan W."/>
            <person name="Wang S."/>
            <person name="Wang H."/>
            <person name="Wang A."/>
            <person name="Jiang F."/>
            <person name="Liu H."/>
            <person name="Zhao H."/>
            <person name="Xu D."/>
            <person name="Zhang Y."/>
        </authorList>
    </citation>
    <scope>NUCLEOTIDE SEQUENCE [LARGE SCALE GENOMIC DNA]</scope>
    <source>
        <strain evidence="2">cv. Yunnan</strain>
        <tissue evidence="1">Leaves</tissue>
    </source>
</reference>
<name>A0ACB9HEC2_9ASTR</name>
<accession>A0ACB9HEC2</accession>
<sequence length="381" mass="42290">MDKDSTSFCNSGAYTSPGTPDYVDNNGGGFQKGWCSERVPLPNNNSKQRRTSANVLMPLSNGRTLPSKWDDAERWITSPVSGSESCRAIAPHPQRRLKSKSGPLGLTHGDTCFSSYSPGFPLLKGGRTNSIFAGSPLTTGVLVPNGYSFHHGRIDAHAGSSLMFIESPYPDSQDEKIDENTGVVSRRDMATQMSPLDSPESSPMGRLLLSTSPPPISTPVEPDIHLSARVEVRDVQVDKRVTMTKQSKRHKKRVEKNGSSEVKDLALTWNPTIEGEMELSKVQREEARISAWENLQNAKAEAAIRKLEMKLEKKKSESMDKIMKKLKTAQMKAQEMRKTMSANQAPRVKHKVMFLHRYPKISLTCCFVPNTIESVKSQVED</sequence>
<evidence type="ECO:0000313" key="2">
    <source>
        <dbReference type="Proteomes" id="UP001056120"/>
    </source>
</evidence>
<gene>
    <name evidence="1" type="ORF">L1987_36715</name>
</gene>
<organism evidence="1 2">
    <name type="scientific">Smallanthus sonchifolius</name>
    <dbReference type="NCBI Taxonomy" id="185202"/>
    <lineage>
        <taxon>Eukaryota</taxon>
        <taxon>Viridiplantae</taxon>
        <taxon>Streptophyta</taxon>
        <taxon>Embryophyta</taxon>
        <taxon>Tracheophyta</taxon>
        <taxon>Spermatophyta</taxon>
        <taxon>Magnoliopsida</taxon>
        <taxon>eudicotyledons</taxon>
        <taxon>Gunneridae</taxon>
        <taxon>Pentapetalae</taxon>
        <taxon>asterids</taxon>
        <taxon>campanulids</taxon>
        <taxon>Asterales</taxon>
        <taxon>Asteraceae</taxon>
        <taxon>Asteroideae</taxon>
        <taxon>Heliantheae alliance</taxon>
        <taxon>Millerieae</taxon>
        <taxon>Smallanthus</taxon>
    </lineage>
</organism>
<dbReference type="EMBL" id="CM042029">
    <property type="protein sequence ID" value="KAI3794089.1"/>
    <property type="molecule type" value="Genomic_DNA"/>
</dbReference>
<protein>
    <submittedName>
        <fullName evidence="1">Uncharacterized protein</fullName>
    </submittedName>
</protein>
<comment type="caution">
    <text evidence="1">The sequence shown here is derived from an EMBL/GenBank/DDBJ whole genome shotgun (WGS) entry which is preliminary data.</text>
</comment>
<evidence type="ECO:0000313" key="1">
    <source>
        <dbReference type="EMBL" id="KAI3794089.1"/>
    </source>
</evidence>